<dbReference type="Proteomes" id="UP000494206">
    <property type="component" value="Unassembled WGS sequence"/>
</dbReference>
<gene>
    <name evidence="1" type="ORF">CBOVIS_LOCUS8567</name>
</gene>
<comment type="caution">
    <text evidence="1">The sequence shown here is derived from an EMBL/GenBank/DDBJ whole genome shotgun (WGS) entry which is preliminary data.</text>
</comment>
<sequence>MLLKRAIYFPLVKRVKKIRKHLWTIDAPTLTACAGKAQPKKGTQYVRLGPFNFNYRAHVVKLPMLREGRVGKRDVIVKGKRVWTIYYKIANDEFHVRLVAQ</sequence>
<keyword evidence="2" id="KW-1185">Reference proteome</keyword>
<dbReference type="AlphaFoldDB" id="A0A8S1F134"/>
<name>A0A8S1F134_9PELO</name>
<accession>A0A8S1F134</accession>
<protein>
    <submittedName>
        <fullName evidence="1">Uncharacterized protein</fullName>
    </submittedName>
</protein>
<evidence type="ECO:0000313" key="1">
    <source>
        <dbReference type="EMBL" id="CAB3406495.1"/>
    </source>
</evidence>
<reference evidence="1 2" key="1">
    <citation type="submission" date="2020-04" db="EMBL/GenBank/DDBJ databases">
        <authorList>
            <person name="Laetsch R D."/>
            <person name="Stevens L."/>
            <person name="Kumar S."/>
            <person name="Blaxter L. M."/>
        </authorList>
    </citation>
    <scope>NUCLEOTIDE SEQUENCE [LARGE SCALE GENOMIC DNA]</scope>
</reference>
<organism evidence="1 2">
    <name type="scientific">Caenorhabditis bovis</name>
    <dbReference type="NCBI Taxonomy" id="2654633"/>
    <lineage>
        <taxon>Eukaryota</taxon>
        <taxon>Metazoa</taxon>
        <taxon>Ecdysozoa</taxon>
        <taxon>Nematoda</taxon>
        <taxon>Chromadorea</taxon>
        <taxon>Rhabditida</taxon>
        <taxon>Rhabditina</taxon>
        <taxon>Rhabditomorpha</taxon>
        <taxon>Rhabditoidea</taxon>
        <taxon>Rhabditidae</taxon>
        <taxon>Peloderinae</taxon>
        <taxon>Caenorhabditis</taxon>
    </lineage>
</organism>
<proteinExistence type="predicted"/>
<dbReference type="EMBL" id="CADEPM010000005">
    <property type="protein sequence ID" value="CAB3406495.1"/>
    <property type="molecule type" value="Genomic_DNA"/>
</dbReference>
<evidence type="ECO:0000313" key="2">
    <source>
        <dbReference type="Proteomes" id="UP000494206"/>
    </source>
</evidence>